<dbReference type="FunFam" id="3.40.50.920:FF:000003">
    <property type="entry name" value="Transketolase"/>
    <property type="match status" value="1"/>
</dbReference>
<dbReference type="EMBL" id="CP011454">
    <property type="protein sequence ID" value="AMW07014.1"/>
    <property type="molecule type" value="Genomic_DNA"/>
</dbReference>
<dbReference type="InterPro" id="IPR029061">
    <property type="entry name" value="THDP-binding"/>
</dbReference>
<accession>A0A143BR27</accession>
<evidence type="ECO:0000313" key="18">
    <source>
        <dbReference type="EMBL" id="AMW07014.1"/>
    </source>
</evidence>
<protein>
    <recommendedName>
        <fullName evidence="5 11">Transketolase</fullName>
        <ecNumber evidence="5 11">2.2.1.1</ecNumber>
    </recommendedName>
</protein>
<feature type="binding site" evidence="13">
    <location>
        <position position="395"/>
    </location>
    <ligand>
        <name>substrate</name>
    </ligand>
</feature>
<keyword evidence="9 14" id="KW-0786">Thiamine pyrophosphate</keyword>
<dbReference type="CDD" id="cd02012">
    <property type="entry name" value="TPP_TK"/>
    <property type="match status" value="1"/>
</dbReference>
<dbReference type="EC" id="2.2.1.1" evidence="5 11"/>
<feature type="site" description="Important for catalytic activity" evidence="16">
    <location>
        <position position="273"/>
    </location>
</feature>
<feature type="binding site" evidence="15">
    <location>
        <position position="167"/>
    </location>
    <ligand>
        <name>Mg(2+)</name>
        <dbReference type="ChEBI" id="CHEBI:18420"/>
    </ligand>
</feature>
<evidence type="ECO:0000256" key="11">
    <source>
        <dbReference type="NCBIfam" id="TIGR00232"/>
    </source>
</evidence>
<feature type="binding site" evidence="15">
    <location>
        <position position="197"/>
    </location>
    <ligand>
        <name>Mg(2+)</name>
        <dbReference type="ChEBI" id="CHEBI:18420"/>
    </ligand>
</feature>
<dbReference type="Gene3D" id="3.40.50.920">
    <property type="match status" value="1"/>
</dbReference>
<evidence type="ECO:0000256" key="2">
    <source>
        <dbReference type="ARBA" id="ARBA00001941"/>
    </source>
</evidence>
<proteinExistence type="inferred from homology"/>
<evidence type="ECO:0000256" key="3">
    <source>
        <dbReference type="ARBA" id="ARBA00007131"/>
    </source>
</evidence>
<dbReference type="InterPro" id="IPR005474">
    <property type="entry name" value="Transketolase_N"/>
</dbReference>
<dbReference type="eggNOG" id="COG0021">
    <property type="taxonomic scope" value="Bacteria"/>
</dbReference>
<dbReference type="Pfam" id="PF22613">
    <property type="entry name" value="Transketolase_C_1"/>
    <property type="match status" value="1"/>
</dbReference>
<feature type="binding site" evidence="13">
    <location>
        <position position="472"/>
    </location>
    <ligand>
        <name>substrate</name>
    </ligand>
</feature>
<evidence type="ECO:0000256" key="16">
    <source>
        <dbReference type="PIRSR" id="PIRSR605478-5"/>
    </source>
</evidence>
<feature type="binding site" evidence="14">
    <location>
        <position position="197"/>
    </location>
    <ligand>
        <name>thiamine diphosphate</name>
        <dbReference type="ChEBI" id="CHEBI:58937"/>
    </ligand>
</feature>
<dbReference type="Proteomes" id="UP000076404">
    <property type="component" value="Chromosome"/>
</dbReference>
<feature type="binding site" evidence="13">
    <location>
        <position position="368"/>
    </location>
    <ligand>
        <name>substrate</name>
    </ligand>
</feature>
<evidence type="ECO:0000256" key="7">
    <source>
        <dbReference type="ARBA" id="ARBA00022723"/>
    </source>
</evidence>
<dbReference type="SUPFAM" id="SSF52922">
    <property type="entry name" value="TK C-terminal domain-like"/>
    <property type="match status" value="1"/>
</dbReference>
<dbReference type="SUPFAM" id="SSF52518">
    <property type="entry name" value="Thiamin diphosphate-binding fold (THDP-binding)"/>
    <property type="match status" value="2"/>
</dbReference>
<dbReference type="Gene3D" id="3.40.50.970">
    <property type="match status" value="2"/>
</dbReference>
<dbReference type="GO" id="GO:0005829">
    <property type="term" value="C:cytosol"/>
    <property type="evidence" value="ECO:0007669"/>
    <property type="project" value="TreeGrafter"/>
</dbReference>
<comment type="cofactor">
    <cofactor evidence="15">
        <name>Mg(2+)</name>
        <dbReference type="ChEBI" id="CHEBI:18420"/>
    </cofactor>
    <text evidence="15">Binds 1 Mg(2+) ion per subunit. Can also utilize other divalent metal cations, such as Ca(2+), Mn(2+) and Co(2+).</text>
</comment>
<comment type="cofactor">
    <cofactor evidence="1">
        <name>Ca(2+)</name>
        <dbReference type="ChEBI" id="CHEBI:29108"/>
    </cofactor>
</comment>
<dbReference type="NCBIfam" id="TIGR00232">
    <property type="entry name" value="tktlase_bact"/>
    <property type="match status" value="1"/>
</dbReference>
<feature type="binding site" evidence="14">
    <location>
        <begin position="126"/>
        <end position="128"/>
    </location>
    <ligand>
        <name>thiamine diphosphate</name>
        <dbReference type="ChEBI" id="CHEBI:58937"/>
    </ligand>
</feature>
<keyword evidence="8 15" id="KW-0460">Magnesium</keyword>
<feature type="site" description="Important for catalytic activity" evidence="16">
    <location>
        <position position="38"/>
    </location>
</feature>
<feature type="active site" description="Proton donor" evidence="12">
    <location>
        <position position="422"/>
    </location>
</feature>
<evidence type="ECO:0000256" key="6">
    <source>
        <dbReference type="ARBA" id="ARBA00022679"/>
    </source>
</evidence>
<feature type="binding site" evidence="13">
    <location>
        <position position="531"/>
    </location>
    <ligand>
        <name>substrate</name>
    </ligand>
</feature>
<sequence>MSAASPLAGSASPETVRLAIDTVRTLAMDAVQAAESGHPGTPMALAPLAYALYTKHLRHDPAAPDWADRDRFVLSVGHASMLLYGTLHLAGYDLPLEEIKNFRQWESLTPGHPEVHHTKGVETTTGPLGQGVANAVGFAVAEAHLAATFNRDGHNIVDHYTYFVAGDGCLMEGISHEAASYAGHMKLGKLIGFFDDNGITIDGSTALTCSDDATRRFEAYGWQVLHVHDVNDIAAIDAAIAEAKADTARPTMIVTKTHIGFGSPNRQDTAKAHGEPLGKDEIALTKQSYGWPSTEPFFVPDAALAHWRERTAQRAQSHTEWNSKWQAYASAHPELAAEFERRMKGELPASLDAAFPVFDAKSGNVASRAASGVVINAIANTVPELLGGSADLTGSNLTNVKGASGFGADNRTGRNFHFGIREHAMGAIMNGMGLHGGVIPYGGTFLVFSDYMRPAVRLAALMGVQAIYVFTHDSIGLGEDGPTHQPVEHLAALRCIPNLLVLRPADADEVSEAWRVALRHRRGPSAIVLTRQKLSYYNEPARAREGVKHGAYIVADAAGHVPNVVLLASGSEVEIALAAREQLSGHGIHARVVSCPSLELFAQQPVEYRNHILPAGVPRVAVEAAHPMSWYRWVGEHGAIVGIETFGASAPAPVLYEKFGITADKVAKAAKGLLQ</sequence>
<reference evidence="18 19" key="1">
    <citation type="journal article" date="2014" name="Proc. Natl. Acad. Sci. U.S.A.">
        <title>Functional type 2 photosynthetic reaction centers found in the rare bacterial phylum Gemmatimonadetes.</title>
        <authorList>
            <person name="Zeng Y."/>
            <person name="Feng F."/>
            <person name="Medova H."/>
            <person name="Dean J."/>
            <person name="Koblizek M."/>
        </authorList>
    </citation>
    <scope>NUCLEOTIDE SEQUENCE [LARGE SCALE GENOMIC DNA]</scope>
    <source>
        <strain evidence="18 19">AP64</strain>
    </source>
</reference>
<dbReference type="Pfam" id="PF02779">
    <property type="entry name" value="Transket_pyr"/>
    <property type="match status" value="1"/>
</dbReference>
<feature type="binding site" evidence="13">
    <location>
        <position position="480"/>
    </location>
    <ligand>
        <name>substrate</name>
    </ligand>
</feature>
<feature type="binding site" evidence="14">
    <location>
        <position position="78"/>
    </location>
    <ligand>
        <name>thiamine diphosphate</name>
        <dbReference type="ChEBI" id="CHEBI:58937"/>
    </ligand>
</feature>
<evidence type="ECO:0000256" key="10">
    <source>
        <dbReference type="ARBA" id="ARBA00049473"/>
    </source>
</evidence>
<dbReference type="CDD" id="cd07033">
    <property type="entry name" value="TPP_PYR_DXS_TK_like"/>
    <property type="match status" value="1"/>
</dbReference>
<dbReference type="GO" id="GO:0046872">
    <property type="term" value="F:metal ion binding"/>
    <property type="evidence" value="ECO:0007669"/>
    <property type="project" value="UniProtKB-KW"/>
</dbReference>
<feature type="binding site" evidence="14">
    <location>
        <position position="273"/>
    </location>
    <ligand>
        <name>thiamine diphosphate</name>
        <dbReference type="ChEBI" id="CHEBI:58937"/>
    </ligand>
</feature>
<evidence type="ECO:0000256" key="5">
    <source>
        <dbReference type="ARBA" id="ARBA00013152"/>
    </source>
</evidence>
<dbReference type="AlphaFoldDB" id="A0A143BR27"/>
<evidence type="ECO:0000259" key="17">
    <source>
        <dbReference type="SMART" id="SM00861"/>
    </source>
</evidence>
<evidence type="ECO:0000313" key="19">
    <source>
        <dbReference type="Proteomes" id="UP000076404"/>
    </source>
</evidence>
<feature type="binding site" evidence="15">
    <location>
        <position position="199"/>
    </location>
    <ligand>
        <name>Mg(2+)</name>
        <dbReference type="ChEBI" id="CHEBI:18420"/>
    </ligand>
</feature>
<dbReference type="InterPro" id="IPR009014">
    <property type="entry name" value="Transketo_C/PFOR_II"/>
</dbReference>
<evidence type="ECO:0000256" key="9">
    <source>
        <dbReference type="ARBA" id="ARBA00023052"/>
    </source>
</evidence>
<dbReference type="FunFam" id="3.40.50.970:FF:000003">
    <property type="entry name" value="Transketolase"/>
    <property type="match status" value="1"/>
</dbReference>
<feature type="binding site" evidence="13">
    <location>
        <position position="484"/>
    </location>
    <ligand>
        <name>substrate</name>
    </ligand>
</feature>
<comment type="subunit">
    <text evidence="4">Homodimer.</text>
</comment>
<evidence type="ECO:0000256" key="8">
    <source>
        <dbReference type="ARBA" id="ARBA00022842"/>
    </source>
</evidence>
<evidence type="ECO:0000256" key="13">
    <source>
        <dbReference type="PIRSR" id="PIRSR605478-2"/>
    </source>
</evidence>
<dbReference type="InterPro" id="IPR020826">
    <property type="entry name" value="Transketolase_BS"/>
</dbReference>
<dbReference type="RefSeq" id="WP_026850929.1">
    <property type="nucleotide sequence ID" value="NZ_CP011454.1"/>
</dbReference>
<feature type="binding site" evidence="13">
    <location>
        <position position="273"/>
    </location>
    <ligand>
        <name>substrate</name>
    </ligand>
</feature>
<dbReference type="GO" id="GO:0009052">
    <property type="term" value="P:pentose-phosphate shunt, non-oxidative branch"/>
    <property type="evidence" value="ECO:0007669"/>
    <property type="project" value="UniProtKB-ARBA"/>
</dbReference>
<dbReference type="Pfam" id="PF00456">
    <property type="entry name" value="Transketolase_N"/>
    <property type="match status" value="1"/>
</dbReference>
<comment type="catalytic activity">
    <reaction evidence="10">
        <text>D-sedoheptulose 7-phosphate + D-glyceraldehyde 3-phosphate = aldehydo-D-ribose 5-phosphate + D-xylulose 5-phosphate</text>
        <dbReference type="Rhea" id="RHEA:10508"/>
        <dbReference type="ChEBI" id="CHEBI:57483"/>
        <dbReference type="ChEBI" id="CHEBI:57737"/>
        <dbReference type="ChEBI" id="CHEBI:58273"/>
        <dbReference type="ChEBI" id="CHEBI:59776"/>
        <dbReference type="EC" id="2.2.1.1"/>
    </reaction>
</comment>
<feature type="domain" description="Transketolase-like pyrimidine-binding" evidence="17">
    <location>
        <begin position="365"/>
        <end position="536"/>
    </location>
</feature>
<dbReference type="PANTHER" id="PTHR43522:SF2">
    <property type="entry name" value="TRANSKETOLASE 1-RELATED"/>
    <property type="match status" value="1"/>
</dbReference>
<dbReference type="FunFam" id="3.40.50.970:FF:000004">
    <property type="entry name" value="Transketolase"/>
    <property type="match status" value="1"/>
</dbReference>
<dbReference type="InterPro" id="IPR055152">
    <property type="entry name" value="Transketolase-like_C_2"/>
</dbReference>
<dbReference type="InterPro" id="IPR005475">
    <property type="entry name" value="Transketolase-like_Pyr-bd"/>
</dbReference>
<dbReference type="SMART" id="SM00861">
    <property type="entry name" value="Transket_pyr"/>
    <property type="match status" value="1"/>
</dbReference>
<keyword evidence="19" id="KW-1185">Reference proteome</keyword>
<keyword evidence="6" id="KW-0808">Transferase</keyword>
<dbReference type="GO" id="GO:0004802">
    <property type="term" value="F:transketolase activity"/>
    <property type="evidence" value="ECO:0007669"/>
    <property type="project" value="UniProtKB-UniRule"/>
</dbReference>
<reference evidence="18 19" key="2">
    <citation type="journal article" date="2016" name="Environ. Microbiol. Rep.">
        <title>Metagenomic evidence for the presence of phototrophic Gemmatimonadetes bacteria in diverse environments.</title>
        <authorList>
            <person name="Zeng Y."/>
            <person name="Baumbach J."/>
            <person name="Barbosa E.G."/>
            <person name="Azevedo V."/>
            <person name="Zhang C."/>
            <person name="Koblizek M."/>
        </authorList>
    </citation>
    <scope>NUCLEOTIDE SEQUENCE [LARGE SCALE GENOMIC DNA]</scope>
    <source>
        <strain evidence="18 19">AP64</strain>
    </source>
</reference>
<dbReference type="InterPro" id="IPR005478">
    <property type="entry name" value="Transketolase_bac-like"/>
</dbReference>
<evidence type="ECO:0000256" key="1">
    <source>
        <dbReference type="ARBA" id="ARBA00001913"/>
    </source>
</evidence>
<organism evidence="18 19">
    <name type="scientific">Gemmatimonas phototrophica</name>
    <dbReference type="NCBI Taxonomy" id="1379270"/>
    <lineage>
        <taxon>Bacteria</taxon>
        <taxon>Pseudomonadati</taxon>
        <taxon>Gemmatimonadota</taxon>
        <taxon>Gemmatimonadia</taxon>
        <taxon>Gemmatimonadales</taxon>
        <taxon>Gemmatimonadaceae</taxon>
        <taxon>Gemmatimonas</taxon>
    </lineage>
</organism>
<dbReference type="PANTHER" id="PTHR43522">
    <property type="entry name" value="TRANSKETOLASE"/>
    <property type="match status" value="1"/>
</dbReference>
<dbReference type="InterPro" id="IPR033247">
    <property type="entry name" value="Transketolase_fam"/>
</dbReference>
<feature type="binding site" evidence="13">
    <location>
        <position position="38"/>
    </location>
    <ligand>
        <name>substrate</name>
    </ligand>
</feature>
<gene>
    <name evidence="18" type="ORF">GEMMAAP_18535</name>
</gene>
<dbReference type="KEGG" id="gph:GEMMAAP_18535"/>
<feature type="binding site" evidence="14">
    <location>
        <position position="168"/>
    </location>
    <ligand>
        <name>thiamine diphosphate</name>
        <dbReference type="ChEBI" id="CHEBI:58937"/>
    </ligand>
</feature>
<evidence type="ECO:0000256" key="12">
    <source>
        <dbReference type="PIRSR" id="PIRSR605478-1"/>
    </source>
</evidence>
<keyword evidence="7 15" id="KW-0479">Metal-binding</keyword>
<comment type="similarity">
    <text evidence="3">Belongs to the transketolase family.</text>
</comment>
<dbReference type="STRING" id="1379270.GEMMAAP_18535"/>
<evidence type="ECO:0000256" key="14">
    <source>
        <dbReference type="PIRSR" id="PIRSR605478-3"/>
    </source>
</evidence>
<evidence type="ECO:0000256" key="15">
    <source>
        <dbReference type="PIRSR" id="PIRSR605478-4"/>
    </source>
</evidence>
<comment type="cofactor">
    <cofactor evidence="14">
        <name>thiamine diphosphate</name>
        <dbReference type="ChEBI" id="CHEBI:58937"/>
    </cofactor>
    <text evidence="14">Binds 1 thiamine pyrophosphate per subunit. During the reaction, the substrate forms a covalent intermediate with the cofactor.</text>
</comment>
<name>A0A143BR27_9BACT</name>
<dbReference type="PROSITE" id="PS00802">
    <property type="entry name" value="TRANSKETOLASE_2"/>
    <property type="match status" value="1"/>
</dbReference>
<comment type="cofactor">
    <cofactor evidence="2">
        <name>Co(2+)</name>
        <dbReference type="ChEBI" id="CHEBI:48828"/>
    </cofactor>
</comment>
<feature type="binding site" evidence="14">
    <location>
        <position position="448"/>
    </location>
    <ligand>
        <name>thiamine diphosphate</name>
        <dbReference type="ChEBI" id="CHEBI:58937"/>
    </ligand>
</feature>
<evidence type="ECO:0000256" key="4">
    <source>
        <dbReference type="ARBA" id="ARBA00011738"/>
    </source>
</evidence>